<reference evidence="3" key="1">
    <citation type="journal article" date="2011" name="Proc. Natl. Acad. Sci. U.S.A.">
        <title>Obligate biotrophy features unraveled by the genomic analysis of rust fungi.</title>
        <authorList>
            <person name="Duplessis S."/>
            <person name="Cuomo C.A."/>
            <person name="Lin Y.-C."/>
            <person name="Aerts A."/>
            <person name="Tisserant E."/>
            <person name="Veneault-Fourrey C."/>
            <person name="Joly D.L."/>
            <person name="Hacquard S."/>
            <person name="Amselem J."/>
            <person name="Cantarel B.L."/>
            <person name="Chiu R."/>
            <person name="Coutinho P.M."/>
            <person name="Feau N."/>
            <person name="Field M."/>
            <person name="Frey P."/>
            <person name="Gelhaye E."/>
            <person name="Goldberg J."/>
            <person name="Grabherr M.G."/>
            <person name="Kodira C.D."/>
            <person name="Kohler A."/>
            <person name="Kuees U."/>
            <person name="Lindquist E.A."/>
            <person name="Lucas S.M."/>
            <person name="Mago R."/>
            <person name="Mauceli E."/>
            <person name="Morin E."/>
            <person name="Murat C."/>
            <person name="Pangilinan J.L."/>
            <person name="Park R."/>
            <person name="Pearson M."/>
            <person name="Quesneville H."/>
            <person name="Rouhier N."/>
            <person name="Sakthikumar S."/>
            <person name="Salamov A.A."/>
            <person name="Schmutz J."/>
            <person name="Selles B."/>
            <person name="Shapiro H."/>
            <person name="Tanguay P."/>
            <person name="Tuskan G.A."/>
            <person name="Henrissat B."/>
            <person name="Van de Peer Y."/>
            <person name="Rouze P."/>
            <person name="Ellis J.G."/>
            <person name="Dodds P.N."/>
            <person name="Schein J.E."/>
            <person name="Zhong S."/>
            <person name="Hamelin R.C."/>
            <person name="Grigoriev I.V."/>
            <person name="Szabo L.J."/>
            <person name="Martin F."/>
        </authorList>
    </citation>
    <scope>NUCLEOTIDE SEQUENCE [LARGE SCALE GENOMIC DNA]</scope>
    <source>
        <strain evidence="3">98AG31 / pathotype 3-4-7</strain>
    </source>
</reference>
<feature type="compositionally biased region" description="Basic and acidic residues" evidence="1">
    <location>
        <begin position="1"/>
        <end position="18"/>
    </location>
</feature>
<dbReference type="Proteomes" id="UP000001072">
    <property type="component" value="Unassembled WGS sequence"/>
</dbReference>
<evidence type="ECO:0000313" key="3">
    <source>
        <dbReference type="Proteomes" id="UP000001072"/>
    </source>
</evidence>
<dbReference type="InParanoid" id="F4RZF6"/>
<name>F4RZF6_MELLP</name>
<dbReference type="EMBL" id="GL883132">
    <property type="protein sequence ID" value="EGG02218.1"/>
    <property type="molecule type" value="Genomic_DNA"/>
</dbReference>
<protein>
    <submittedName>
        <fullName evidence="2">Uncharacterized protein</fullName>
    </submittedName>
</protein>
<gene>
    <name evidence="2" type="ORF">MELLADRAFT_66498</name>
</gene>
<dbReference type="KEGG" id="mlr:MELLADRAFT_66498"/>
<dbReference type="HOGENOM" id="CLU_1993118_0_0_1"/>
<sequence>MSERPSRKKATAYDKDTENGSIVNMLTSNVQGDSSRNQVTNQTNQGTSVSTGSIQDQNHADLVKTKNLGPKYQQPPPILNQQVQDDTNELESQDGEHVHYAVVDVWFICKLKENCWETRNLNRIA</sequence>
<feature type="compositionally biased region" description="Polar residues" evidence="1">
    <location>
        <begin position="19"/>
        <end position="57"/>
    </location>
</feature>
<dbReference type="AlphaFoldDB" id="F4RZF6"/>
<proteinExistence type="predicted"/>
<evidence type="ECO:0000256" key="1">
    <source>
        <dbReference type="SAM" id="MobiDB-lite"/>
    </source>
</evidence>
<evidence type="ECO:0000313" key="2">
    <source>
        <dbReference type="EMBL" id="EGG02218.1"/>
    </source>
</evidence>
<dbReference type="RefSeq" id="XP_007414475.1">
    <property type="nucleotide sequence ID" value="XM_007414413.1"/>
</dbReference>
<feature type="region of interest" description="Disordered" evidence="1">
    <location>
        <begin position="1"/>
        <end position="62"/>
    </location>
</feature>
<organism evidence="3">
    <name type="scientific">Melampsora larici-populina (strain 98AG31 / pathotype 3-4-7)</name>
    <name type="common">Poplar leaf rust fungus</name>
    <dbReference type="NCBI Taxonomy" id="747676"/>
    <lineage>
        <taxon>Eukaryota</taxon>
        <taxon>Fungi</taxon>
        <taxon>Dikarya</taxon>
        <taxon>Basidiomycota</taxon>
        <taxon>Pucciniomycotina</taxon>
        <taxon>Pucciniomycetes</taxon>
        <taxon>Pucciniales</taxon>
        <taxon>Melampsoraceae</taxon>
        <taxon>Melampsora</taxon>
    </lineage>
</organism>
<dbReference type="GeneID" id="18930638"/>
<keyword evidence="3" id="KW-1185">Reference proteome</keyword>
<dbReference type="VEuPathDB" id="FungiDB:MELLADRAFT_66498"/>
<accession>F4RZF6</accession>